<reference evidence="3" key="1">
    <citation type="submission" date="2021-02" db="EMBL/GenBank/DDBJ databases">
        <title>Psilocybe cubensis genome.</title>
        <authorList>
            <person name="Mckernan K.J."/>
            <person name="Crawford S."/>
            <person name="Trippe A."/>
            <person name="Kane L.T."/>
            <person name="Mclaughlin S."/>
        </authorList>
    </citation>
    <scope>NUCLEOTIDE SEQUENCE [LARGE SCALE GENOMIC DNA]</scope>
    <source>
        <strain evidence="3">MGC-MH-2018</strain>
    </source>
</reference>
<name>A0A8H7Y455_PSICU</name>
<organism evidence="3">
    <name type="scientific">Psilocybe cubensis</name>
    <name type="common">Psychedelic mushroom</name>
    <name type="synonym">Stropharia cubensis</name>
    <dbReference type="NCBI Taxonomy" id="181762"/>
    <lineage>
        <taxon>Eukaryota</taxon>
        <taxon>Fungi</taxon>
        <taxon>Dikarya</taxon>
        <taxon>Basidiomycota</taxon>
        <taxon>Agaricomycotina</taxon>
        <taxon>Agaricomycetes</taxon>
        <taxon>Agaricomycetidae</taxon>
        <taxon>Agaricales</taxon>
        <taxon>Agaricineae</taxon>
        <taxon>Strophariaceae</taxon>
        <taxon>Psilocybe</taxon>
    </lineage>
</organism>
<keyword evidence="2" id="KW-0472">Membrane</keyword>
<dbReference type="EMBL" id="JAFIQS010000003">
    <property type="protein sequence ID" value="KAG5170818.1"/>
    <property type="molecule type" value="Genomic_DNA"/>
</dbReference>
<keyword evidence="2" id="KW-1133">Transmembrane helix</keyword>
<comment type="caution">
    <text evidence="3">The sequence shown here is derived from an EMBL/GenBank/DDBJ whole genome shotgun (WGS) entry which is preliminary data.</text>
</comment>
<evidence type="ECO:0000256" key="2">
    <source>
        <dbReference type="SAM" id="Phobius"/>
    </source>
</evidence>
<gene>
    <name evidence="3" type="ORF">JR316_002892</name>
</gene>
<dbReference type="AlphaFoldDB" id="A0A8H7Y455"/>
<feature type="compositionally biased region" description="Basic and acidic residues" evidence="1">
    <location>
        <begin position="512"/>
        <end position="522"/>
    </location>
</feature>
<sequence length="545" mass="54488">MTRSHKHTTTSITNNRFFDNTGAVAGTFSVVGLVVLALLIACITSAVRRRRARKFDRELQAATLEAASAPKPVFLDDEDDAPVRGGAGVYDPEGYAPGGGGGYSDVSSHGTYGQPAMSVGSHSYSHGGGGGGEAYGMREMHSYAGPGGTGSGSGPGPGYGGGYGAGGGGGMGGGGGGVAPGEIFDPYAAGVAGAAAGGVAGIGAVRARSMRHAAEQGQQTYNNTGGTPDDGHPHQPQPYAAFASAPAAGYDPYAGAGGPFAGIGTNSQTSSGGGVGSGGYGVVSGGGSGTANALAQRNAEILEAAGMGAHLAGAGMLARGMSVSQAQGQGLHHRTSPSQEFRDLERSRSMGASSATQYPPQQYSPPPQWSQVAAGAYGQQGQSQSQSQSYAQQSQSQSYTQQSHSYTQQSSYSTTQQSQSHSQSFTQQHQRGMSTGTAGDDMEDAYGGYVDDGDDASPGERLPNPFDAAAAASGSAAGAGALGAAAAKGTVHSGGSGSGSGQSHGHSTGTGTERESRSRYSDEVDDLDGEEEEEEKPRVLKVANQ</sequence>
<feature type="compositionally biased region" description="Acidic residues" evidence="1">
    <location>
        <begin position="523"/>
        <end position="534"/>
    </location>
</feature>
<accession>A0A8H7Y455</accession>
<feature type="region of interest" description="Disordered" evidence="1">
    <location>
        <begin position="324"/>
        <end position="545"/>
    </location>
</feature>
<evidence type="ECO:0000313" key="3">
    <source>
        <dbReference type="EMBL" id="KAG5170818.1"/>
    </source>
</evidence>
<feature type="compositionally biased region" description="Gly residues" evidence="1">
    <location>
        <begin position="492"/>
        <end position="502"/>
    </location>
</feature>
<feature type="region of interest" description="Disordered" evidence="1">
    <location>
        <begin position="213"/>
        <end position="236"/>
    </location>
</feature>
<feature type="transmembrane region" description="Helical" evidence="2">
    <location>
        <begin position="23"/>
        <end position="47"/>
    </location>
</feature>
<protein>
    <submittedName>
        <fullName evidence="3">Uncharacterized protein</fullName>
    </submittedName>
</protein>
<proteinExistence type="predicted"/>
<feature type="compositionally biased region" description="Low complexity" evidence="1">
    <location>
        <begin position="369"/>
        <end position="430"/>
    </location>
</feature>
<feature type="compositionally biased region" description="Low complexity" evidence="1">
    <location>
        <begin position="468"/>
        <end position="491"/>
    </location>
</feature>
<dbReference type="OrthoDB" id="3068832at2759"/>
<keyword evidence="2" id="KW-0812">Transmembrane</keyword>
<evidence type="ECO:0000256" key="1">
    <source>
        <dbReference type="SAM" id="MobiDB-lite"/>
    </source>
</evidence>
<feature type="compositionally biased region" description="Polar residues" evidence="1">
    <location>
        <begin position="216"/>
        <end position="226"/>
    </location>
</feature>